<dbReference type="GO" id="GO:0046491">
    <property type="term" value="P:L-methylmalonyl-CoA metabolic process"/>
    <property type="evidence" value="ECO:0007669"/>
    <property type="project" value="TreeGrafter"/>
</dbReference>
<keyword evidence="4" id="KW-1185">Reference proteome</keyword>
<proteinExistence type="predicted"/>
<dbReference type="Proteomes" id="UP000665020">
    <property type="component" value="Chromosome"/>
</dbReference>
<dbReference type="InterPro" id="IPR029068">
    <property type="entry name" value="Glyas_Bleomycin-R_OHBP_Dase"/>
</dbReference>
<gene>
    <name evidence="3" type="ORF">GM661_16605</name>
</gene>
<evidence type="ECO:0000313" key="3">
    <source>
        <dbReference type="EMBL" id="QTL99449.1"/>
    </source>
</evidence>
<protein>
    <recommendedName>
        <fullName evidence="2">VOC domain-containing protein</fullName>
    </recommendedName>
</protein>
<dbReference type="InterPro" id="IPR051785">
    <property type="entry name" value="MMCE/EMCE_epimerase"/>
</dbReference>
<dbReference type="CDD" id="cd06587">
    <property type="entry name" value="VOC"/>
    <property type="match status" value="1"/>
</dbReference>
<accession>A0A8A7KIN4</accession>
<dbReference type="SUPFAM" id="SSF54593">
    <property type="entry name" value="Glyoxalase/Bleomycin resistance protein/Dihydroxybiphenyl dioxygenase"/>
    <property type="match status" value="1"/>
</dbReference>
<dbReference type="Gene3D" id="3.10.180.10">
    <property type="entry name" value="2,3-Dihydroxybiphenyl 1,2-Dioxygenase, domain 1"/>
    <property type="match status" value="1"/>
</dbReference>
<evidence type="ECO:0000256" key="1">
    <source>
        <dbReference type="ARBA" id="ARBA00022723"/>
    </source>
</evidence>
<dbReference type="InterPro" id="IPR004360">
    <property type="entry name" value="Glyas_Fos-R_dOase_dom"/>
</dbReference>
<name>A0A8A7KIN4_9FIRM</name>
<dbReference type="GO" id="GO:0046872">
    <property type="term" value="F:metal ion binding"/>
    <property type="evidence" value="ECO:0007669"/>
    <property type="project" value="UniProtKB-KW"/>
</dbReference>
<dbReference type="PROSITE" id="PS51819">
    <property type="entry name" value="VOC"/>
    <property type="match status" value="1"/>
</dbReference>
<dbReference type="AlphaFoldDB" id="A0A8A7KIN4"/>
<dbReference type="RefSeq" id="WP_230867793.1">
    <property type="nucleotide sequence ID" value="NZ_CP046640.1"/>
</dbReference>
<dbReference type="EMBL" id="CP046640">
    <property type="protein sequence ID" value="QTL99449.1"/>
    <property type="molecule type" value="Genomic_DNA"/>
</dbReference>
<reference evidence="3" key="1">
    <citation type="submission" date="2019-12" db="EMBL/GenBank/DDBJ databases">
        <authorList>
            <person name="zhang j."/>
            <person name="sun C.M."/>
        </authorList>
    </citation>
    <scope>NUCLEOTIDE SEQUENCE</scope>
    <source>
        <strain evidence="3">NS-1</strain>
    </source>
</reference>
<keyword evidence="1" id="KW-0479">Metal-binding</keyword>
<dbReference type="KEGG" id="ifn:GM661_16605"/>
<organism evidence="3 4">
    <name type="scientific">Iocasia fonsfrigidae</name>
    <dbReference type="NCBI Taxonomy" id="2682810"/>
    <lineage>
        <taxon>Bacteria</taxon>
        <taxon>Bacillati</taxon>
        <taxon>Bacillota</taxon>
        <taxon>Clostridia</taxon>
        <taxon>Halanaerobiales</taxon>
        <taxon>Halanaerobiaceae</taxon>
        <taxon>Iocasia</taxon>
    </lineage>
</organism>
<dbReference type="PANTHER" id="PTHR43048:SF5">
    <property type="entry name" value="BLR5325 PROTEIN"/>
    <property type="match status" value="1"/>
</dbReference>
<dbReference type="Pfam" id="PF00903">
    <property type="entry name" value="Glyoxalase"/>
    <property type="match status" value="1"/>
</dbReference>
<evidence type="ECO:0000259" key="2">
    <source>
        <dbReference type="PROSITE" id="PS51819"/>
    </source>
</evidence>
<evidence type="ECO:0000313" key="4">
    <source>
        <dbReference type="Proteomes" id="UP000665020"/>
    </source>
</evidence>
<sequence length="130" mass="15080">MIEYRCDHIHLKSTYVEETAKWYCDIFDAEITFEGYFKGSKVVYFNINGMDFIVFGKLDGEKEPITASLRPMYGNDHFGFEVNNMEEAIESLKNKDVNILEGPINVRKGLKIAYIEGPDKVRIELSERNQ</sequence>
<dbReference type="InterPro" id="IPR037523">
    <property type="entry name" value="VOC_core"/>
</dbReference>
<feature type="domain" description="VOC" evidence="2">
    <location>
        <begin position="5"/>
        <end position="128"/>
    </location>
</feature>
<dbReference type="GO" id="GO:0004493">
    <property type="term" value="F:methylmalonyl-CoA epimerase activity"/>
    <property type="evidence" value="ECO:0007669"/>
    <property type="project" value="TreeGrafter"/>
</dbReference>
<dbReference type="PANTHER" id="PTHR43048">
    <property type="entry name" value="METHYLMALONYL-COA EPIMERASE"/>
    <property type="match status" value="1"/>
</dbReference>